<evidence type="ECO:0000313" key="3">
    <source>
        <dbReference type="Proteomes" id="UP000540490"/>
    </source>
</evidence>
<dbReference type="RefSeq" id="WP_182973767.1">
    <property type="nucleotide sequence ID" value="NZ_JABEQN010000009.1"/>
</dbReference>
<evidence type="ECO:0000313" key="4">
    <source>
        <dbReference type="Proteomes" id="UP000561077"/>
    </source>
</evidence>
<sequence length="73" mass="8272">MKGDSKLGAGRRGTRAAITAAYRARRIAAGWVDFRRYVPGEIRGEIGKTVSRKIRRWQLKQNKPNDNDKTDGE</sequence>
<dbReference type="Proteomes" id="UP000561077">
    <property type="component" value="Unassembled WGS sequence"/>
</dbReference>
<dbReference type="AlphaFoldDB" id="A0A7W4IKN3"/>
<name>A0A7W4IKN3_9PROT</name>
<dbReference type="EMBL" id="JABEQN010000009">
    <property type="protein sequence ID" value="MBB2193800.1"/>
    <property type="molecule type" value="Genomic_DNA"/>
</dbReference>
<reference evidence="3 4" key="1">
    <citation type="submission" date="2020-04" db="EMBL/GenBank/DDBJ databases">
        <title>Description of novel Gluconacetobacter.</title>
        <authorList>
            <person name="Sombolestani A."/>
        </authorList>
    </citation>
    <scope>NUCLEOTIDE SEQUENCE [LARGE SCALE GENOMIC DNA]</scope>
    <source>
        <strain evidence="2 3">LMG 1728</strain>
        <strain evidence="1 4">LMG 1731</strain>
    </source>
</reference>
<evidence type="ECO:0000313" key="2">
    <source>
        <dbReference type="EMBL" id="MBB2193800.1"/>
    </source>
</evidence>
<proteinExistence type="predicted"/>
<dbReference type="EMBL" id="JABEQO010000009">
    <property type="protein sequence ID" value="MBB2164664.1"/>
    <property type="molecule type" value="Genomic_DNA"/>
</dbReference>
<keyword evidence="3" id="KW-1185">Reference proteome</keyword>
<comment type="caution">
    <text evidence="1">The sequence shown here is derived from an EMBL/GenBank/DDBJ whole genome shotgun (WGS) entry which is preliminary data.</text>
</comment>
<accession>A0A7W4IKN3</accession>
<organism evidence="1 4">
    <name type="scientific">Gluconacetobacter dulcium</name>
    <dbReference type="NCBI Taxonomy" id="2729096"/>
    <lineage>
        <taxon>Bacteria</taxon>
        <taxon>Pseudomonadati</taxon>
        <taxon>Pseudomonadota</taxon>
        <taxon>Alphaproteobacteria</taxon>
        <taxon>Acetobacterales</taxon>
        <taxon>Acetobacteraceae</taxon>
        <taxon>Gluconacetobacter</taxon>
    </lineage>
</organism>
<dbReference type="Proteomes" id="UP000540490">
    <property type="component" value="Unassembled WGS sequence"/>
</dbReference>
<evidence type="ECO:0000313" key="1">
    <source>
        <dbReference type="EMBL" id="MBB2164664.1"/>
    </source>
</evidence>
<gene>
    <name evidence="2" type="ORF">HLH25_09110</name>
    <name evidence="1" type="ORF">HLH26_08930</name>
</gene>
<protein>
    <submittedName>
        <fullName evidence="1">Uncharacterized protein</fullName>
    </submittedName>
</protein>